<organism evidence="10 11">
    <name type="scientific">Paraburkholderia silviterrae</name>
    <dbReference type="NCBI Taxonomy" id="2528715"/>
    <lineage>
        <taxon>Bacteria</taxon>
        <taxon>Pseudomonadati</taxon>
        <taxon>Pseudomonadota</taxon>
        <taxon>Betaproteobacteria</taxon>
        <taxon>Burkholderiales</taxon>
        <taxon>Burkholderiaceae</taxon>
        <taxon>Paraburkholderia</taxon>
    </lineage>
</organism>
<evidence type="ECO:0000259" key="9">
    <source>
        <dbReference type="PROSITE" id="PS50928"/>
    </source>
</evidence>
<dbReference type="RefSeq" id="WP_133196505.1">
    <property type="nucleotide sequence ID" value="NZ_JBHUCW010000024.1"/>
</dbReference>
<dbReference type="OrthoDB" id="8138334at2"/>
<dbReference type="SUPFAM" id="SSF161098">
    <property type="entry name" value="MetI-like"/>
    <property type="match status" value="1"/>
</dbReference>
<keyword evidence="5 7" id="KW-1133">Transmembrane helix</keyword>
<comment type="caution">
    <text evidence="10">The sequence shown here is derived from an EMBL/GenBank/DDBJ whole genome shotgun (WGS) entry which is preliminary data.</text>
</comment>
<feature type="transmembrane region" description="Helical" evidence="7">
    <location>
        <begin position="57"/>
        <end position="79"/>
    </location>
</feature>
<evidence type="ECO:0000256" key="3">
    <source>
        <dbReference type="ARBA" id="ARBA00022475"/>
    </source>
</evidence>
<keyword evidence="3" id="KW-1003">Cell membrane</keyword>
<dbReference type="Pfam" id="PF00528">
    <property type="entry name" value="BPD_transp_1"/>
    <property type="match status" value="1"/>
</dbReference>
<dbReference type="InterPro" id="IPR000515">
    <property type="entry name" value="MetI-like"/>
</dbReference>
<dbReference type="GO" id="GO:0042918">
    <property type="term" value="P:alkanesulfonate transmembrane transport"/>
    <property type="evidence" value="ECO:0007669"/>
    <property type="project" value="UniProtKB-ARBA"/>
</dbReference>
<feature type="transmembrane region" description="Helical" evidence="7">
    <location>
        <begin position="241"/>
        <end position="262"/>
    </location>
</feature>
<feature type="transmembrane region" description="Helical" evidence="7">
    <location>
        <begin position="119"/>
        <end position="141"/>
    </location>
</feature>
<feature type="transmembrane region" description="Helical" evidence="7">
    <location>
        <begin position="178"/>
        <end position="197"/>
    </location>
</feature>
<dbReference type="EMBL" id="SMRP01000009">
    <property type="protein sequence ID" value="TDG22105.1"/>
    <property type="molecule type" value="Genomic_DNA"/>
</dbReference>
<evidence type="ECO:0000256" key="8">
    <source>
        <dbReference type="SAM" id="MobiDB-lite"/>
    </source>
</evidence>
<evidence type="ECO:0000313" key="10">
    <source>
        <dbReference type="EMBL" id="TDG22105.1"/>
    </source>
</evidence>
<dbReference type="PANTHER" id="PTHR30151:SF25">
    <property type="entry name" value="TAURINE TRANSPORT SYSTEM PERMEASE PROTEIN TAUC"/>
    <property type="match status" value="1"/>
</dbReference>
<feature type="domain" description="ABC transmembrane type-1" evidence="9">
    <location>
        <begin position="112"/>
        <end position="292"/>
    </location>
</feature>
<evidence type="ECO:0000256" key="6">
    <source>
        <dbReference type="ARBA" id="ARBA00023136"/>
    </source>
</evidence>
<evidence type="ECO:0000256" key="7">
    <source>
        <dbReference type="RuleBase" id="RU363032"/>
    </source>
</evidence>
<dbReference type="Gene3D" id="1.10.3720.10">
    <property type="entry name" value="MetI-like"/>
    <property type="match status" value="1"/>
</dbReference>
<feature type="region of interest" description="Disordered" evidence="8">
    <location>
        <begin position="12"/>
        <end position="37"/>
    </location>
</feature>
<keyword evidence="11" id="KW-1185">Reference proteome</keyword>
<dbReference type="GO" id="GO:0005886">
    <property type="term" value="C:plasma membrane"/>
    <property type="evidence" value="ECO:0007669"/>
    <property type="project" value="UniProtKB-SubCell"/>
</dbReference>
<dbReference type="GO" id="GO:0010438">
    <property type="term" value="P:cellular response to sulfur starvation"/>
    <property type="evidence" value="ECO:0007669"/>
    <property type="project" value="TreeGrafter"/>
</dbReference>
<comment type="similarity">
    <text evidence="7">Belongs to the binding-protein-dependent transport system permease family.</text>
</comment>
<evidence type="ECO:0000313" key="11">
    <source>
        <dbReference type="Proteomes" id="UP000295722"/>
    </source>
</evidence>
<keyword evidence="6 7" id="KW-0472">Membrane</keyword>
<dbReference type="AlphaFoldDB" id="A0A4R5M8W1"/>
<dbReference type="CDD" id="cd06261">
    <property type="entry name" value="TM_PBP2"/>
    <property type="match status" value="1"/>
</dbReference>
<sequence length="306" mass="33199">MASLKSLHIMHARPAQPAHSGDTYQPPRKPGRGPRLLAKRPVRPGDTFGVPGQGSSALTSLVTIAALLGLWFAATYWHWVKPLFLPSPQAVYNKFIFVATQGFANSTLAEHTAISLLRVFGAFALACVTAIPVGVMMGVSRFARGVFDPPIEFYRPLPPLAYLPLIIIWFGIGEFSKILLIYLAIFAPLAIAARAGVRSVSIEQIHAAYSMGATRTQVVWHVILKSALPEIFTGMRIGIGVGWTTLVAAEMVASTSGLGFMVLNAAEFLSSDVVIMGIVVIGFFALCFDMLMRYIERVAVPWKGRV</sequence>
<keyword evidence="4 7" id="KW-0812">Transmembrane</keyword>
<gene>
    <name evidence="10" type="ORF">EYW47_19680</name>
</gene>
<reference evidence="10 11" key="1">
    <citation type="submission" date="2019-03" db="EMBL/GenBank/DDBJ databases">
        <title>Paraburkholderia sp. 4M-K11, isolated from subtropical forest soil.</title>
        <authorList>
            <person name="Gao Z.-H."/>
            <person name="Qiu L.-H."/>
        </authorList>
    </citation>
    <scope>NUCLEOTIDE SEQUENCE [LARGE SCALE GENOMIC DNA]</scope>
    <source>
        <strain evidence="10 11">4M-K11</strain>
    </source>
</reference>
<comment type="subcellular location">
    <subcellularLocation>
        <location evidence="1 7">Cell membrane</location>
        <topology evidence="1 7">Multi-pass membrane protein</topology>
    </subcellularLocation>
</comment>
<evidence type="ECO:0000256" key="5">
    <source>
        <dbReference type="ARBA" id="ARBA00022989"/>
    </source>
</evidence>
<feature type="transmembrane region" description="Helical" evidence="7">
    <location>
        <begin position="153"/>
        <end position="172"/>
    </location>
</feature>
<dbReference type="PROSITE" id="PS50928">
    <property type="entry name" value="ABC_TM1"/>
    <property type="match status" value="1"/>
</dbReference>
<accession>A0A4R5M8W1</accession>
<keyword evidence="2 7" id="KW-0813">Transport</keyword>
<dbReference type="FunFam" id="1.10.3720.10:FF:000003">
    <property type="entry name" value="Aliphatic sulfonate ABC transporter permease"/>
    <property type="match status" value="1"/>
</dbReference>
<evidence type="ECO:0000256" key="1">
    <source>
        <dbReference type="ARBA" id="ARBA00004651"/>
    </source>
</evidence>
<evidence type="ECO:0000256" key="2">
    <source>
        <dbReference type="ARBA" id="ARBA00022448"/>
    </source>
</evidence>
<name>A0A4R5M8W1_9BURK</name>
<dbReference type="Proteomes" id="UP000295722">
    <property type="component" value="Unassembled WGS sequence"/>
</dbReference>
<feature type="transmembrane region" description="Helical" evidence="7">
    <location>
        <begin position="274"/>
        <end position="295"/>
    </location>
</feature>
<dbReference type="PANTHER" id="PTHR30151">
    <property type="entry name" value="ALKANE SULFONATE ABC TRANSPORTER-RELATED, MEMBRANE SUBUNIT"/>
    <property type="match status" value="1"/>
</dbReference>
<evidence type="ECO:0000256" key="4">
    <source>
        <dbReference type="ARBA" id="ARBA00022692"/>
    </source>
</evidence>
<protein>
    <submittedName>
        <fullName evidence="10">ABC transporter permease subunit</fullName>
    </submittedName>
</protein>
<proteinExistence type="inferred from homology"/>
<dbReference type="InterPro" id="IPR035906">
    <property type="entry name" value="MetI-like_sf"/>
</dbReference>